<feature type="region of interest" description="Disordered" evidence="1">
    <location>
        <begin position="1"/>
        <end position="31"/>
    </location>
</feature>
<evidence type="ECO:0000313" key="3">
    <source>
        <dbReference type="Proteomes" id="UP001174934"/>
    </source>
</evidence>
<dbReference type="EMBL" id="JAULSR010000001">
    <property type="protein sequence ID" value="KAK0635702.1"/>
    <property type="molecule type" value="Genomic_DNA"/>
</dbReference>
<reference evidence="2" key="1">
    <citation type="submission" date="2023-06" db="EMBL/GenBank/DDBJ databases">
        <title>Genome-scale phylogeny and comparative genomics of the fungal order Sordariales.</title>
        <authorList>
            <consortium name="Lawrence Berkeley National Laboratory"/>
            <person name="Hensen N."/>
            <person name="Bonometti L."/>
            <person name="Westerberg I."/>
            <person name="Brannstrom I.O."/>
            <person name="Guillou S."/>
            <person name="Cros-Aarteil S."/>
            <person name="Calhoun S."/>
            <person name="Haridas S."/>
            <person name="Kuo A."/>
            <person name="Mondo S."/>
            <person name="Pangilinan J."/>
            <person name="Riley R."/>
            <person name="LaButti K."/>
            <person name="Andreopoulos B."/>
            <person name="Lipzen A."/>
            <person name="Chen C."/>
            <person name="Yanf M."/>
            <person name="Daum C."/>
            <person name="Ng V."/>
            <person name="Clum A."/>
            <person name="Steindorff A."/>
            <person name="Ohm R."/>
            <person name="Martin F."/>
            <person name="Silar P."/>
            <person name="Natvig D."/>
            <person name="Lalanne C."/>
            <person name="Gautier V."/>
            <person name="Ament-velasquez S.L."/>
            <person name="Kruys A."/>
            <person name="Hutchinson M.I."/>
            <person name="Powell A.J."/>
            <person name="Barry K."/>
            <person name="Miller A.N."/>
            <person name="Grigoriev I.V."/>
            <person name="Debuchy R."/>
            <person name="Gladieux P."/>
            <person name="Thoren M.H."/>
            <person name="Johannesson H."/>
        </authorList>
    </citation>
    <scope>NUCLEOTIDE SEQUENCE</scope>
    <source>
        <strain evidence="2">SMH3391-2</strain>
    </source>
</reference>
<feature type="compositionally biased region" description="Basic and acidic residues" evidence="1">
    <location>
        <begin position="105"/>
        <end position="135"/>
    </location>
</feature>
<proteinExistence type="predicted"/>
<dbReference type="AlphaFoldDB" id="A0AA39XKI3"/>
<feature type="region of interest" description="Disordered" evidence="1">
    <location>
        <begin position="191"/>
        <end position="218"/>
    </location>
</feature>
<evidence type="ECO:0000256" key="1">
    <source>
        <dbReference type="SAM" id="MobiDB-lite"/>
    </source>
</evidence>
<comment type="caution">
    <text evidence="2">The sequence shown here is derived from an EMBL/GenBank/DDBJ whole genome shotgun (WGS) entry which is preliminary data.</text>
</comment>
<sequence length="245" mass="26287">MSTSRRNQPSNLTGYPWPGSQAQYYTGTGTPRGNAVDFLSGTLANVNIQDQSYRPNAAAYTQSSAYGPFRGGAGGGSAYHYQNIPNNVGGQTHMYAPTAYSPRDNLGHVDSSARQEGKGLKEKNRERDAIRDKASSSRKQSFESGNSPPDTHYLDGYDPFYQFSSMDPTTAATSSLNYPSSLVTTTATTFQGGESSYSPQASQGAADVSFSSPQTSTAGSRNYQVFKILPLLGRSHIGILDQKAM</sequence>
<keyword evidence="3" id="KW-1185">Reference proteome</keyword>
<organism evidence="2 3">
    <name type="scientific">Bombardia bombarda</name>
    <dbReference type="NCBI Taxonomy" id="252184"/>
    <lineage>
        <taxon>Eukaryota</taxon>
        <taxon>Fungi</taxon>
        <taxon>Dikarya</taxon>
        <taxon>Ascomycota</taxon>
        <taxon>Pezizomycotina</taxon>
        <taxon>Sordariomycetes</taxon>
        <taxon>Sordariomycetidae</taxon>
        <taxon>Sordariales</taxon>
        <taxon>Lasiosphaeriaceae</taxon>
        <taxon>Bombardia</taxon>
    </lineage>
</organism>
<evidence type="ECO:0000313" key="2">
    <source>
        <dbReference type="EMBL" id="KAK0635702.1"/>
    </source>
</evidence>
<gene>
    <name evidence="2" type="ORF">B0T17DRAFT_53280</name>
</gene>
<feature type="region of interest" description="Disordered" evidence="1">
    <location>
        <begin position="90"/>
        <end position="154"/>
    </location>
</feature>
<feature type="compositionally biased region" description="Polar residues" evidence="1">
    <location>
        <begin position="1"/>
        <end position="13"/>
    </location>
</feature>
<feature type="compositionally biased region" description="Polar residues" evidence="1">
    <location>
        <begin position="20"/>
        <end position="31"/>
    </location>
</feature>
<name>A0AA39XKI3_9PEZI</name>
<protein>
    <submittedName>
        <fullName evidence="2">Uncharacterized protein</fullName>
    </submittedName>
</protein>
<dbReference type="Proteomes" id="UP001174934">
    <property type="component" value="Unassembled WGS sequence"/>
</dbReference>
<feature type="compositionally biased region" description="Polar residues" evidence="1">
    <location>
        <begin position="137"/>
        <end position="149"/>
    </location>
</feature>
<accession>A0AA39XKI3</accession>